<protein>
    <submittedName>
        <fullName evidence="2">Uncharacterized protein</fullName>
    </submittedName>
</protein>
<dbReference type="AlphaFoldDB" id="A0AAD6PVS5"/>
<name>A0AAD6PVS5_9ROSI</name>
<evidence type="ECO:0000256" key="1">
    <source>
        <dbReference type="SAM" id="Phobius"/>
    </source>
</evidence>
<feature type="transmembrane region" description="Helical" evidence="1">
    <location>
        <begin position="12"/>
        <end position="33"/>
    </location>
</feature>
<reference evidence="2" key="1">
    <citation type="journal article" date="2023" name="Mol. Ecol. Resour.">
        <title>Chromosome-level genome assembly of a triploid poplar Populus alba 'Berolinensis'.</title>
        <authorList>
            <person name="Chen S."/>
            <person name="Yu Y."/>
            <person name="Wang X."/>
            <person name="Wang S."/>
            <person name="Zhang T."/>
            <person name="Zhou Y."/>
            <person name="He R."/>
            <person name="Meng N."/>
            <person name="Wang Y."/>
            <person name="Liu W."/>
            <person name="Liu Z."/>
            <person name="Liu J."/>
            <person name="Guo Q."/>
            <person name="Huang H."/>
            <person name="Sederoff R.R."/>
            <person name="Wang G."/>
            <person name="Qu G."/>
            <person name="Chen S."/>
        </authorList>
    </citation>
    <scope>NUCLEOTIDE SEQUENCE</scope>
    <source>
        <strain evidence="2">SC-2020</strain>
    </source>
</reference>
<dbReference type="Proteomes" id="UP001164929">
    <property type="component" value="Chromosome 15"/>
</dbReference>
<organism evidence="2 3">
    <name type="scientific">Populus alba x Populus x berolinensis</name>
    <dbReference type="NCBI Taxonomy" id="444605"/>
    <lineage>
        <taxon>Eukaryota</taxon>
        <taxon>Viridiplantae</taxon>
        <taxon>Streptophyta</taxon>
        <taxon>Embryophyta</taxon>
        <taxon>Tracheophyta</taxon>
        <taxon>Spermatophyta</taxon>
        <taxon>Magnoliopsida</taxon>
        <taxon>eudicotyledons</taxon>
        <taxon>Gunneridae</taxon>
        <taxon>Pentapetalae</taxon>
        <taxon>rosids</taxon>
        <taxon>fabids</taxon>
        <taxon>Malpighiales</taxon>
        <taxon>Salicaceae</taxon>
        <taxon>Saliceae</taxon>
        <taxon>Populus</taxon>
    </lineage>
</organism>
<feature type="transmembrane region" description="Helical" evidence="1">
    <location>
        <begin position="90"/>
        <end position="114"/>
    </location>
</feature>
<keyword evidence="1" id="KW-0472">Membrane</keyword>
<evidence type="ECO:0000313" key="2">
    <source>
        <dbReference type="EMBL" id="KAJ6969444.1"/>
    </source>
</evidence>
<dbReference type="EMBL" id="JAQIZT010000015">
    <property type="protein sequence ID" value="KAJ6969444.1"/>
    <property type="molecule type" value="Genomic_DNA"/>
</dbReference>
<accession>A0AAD6PVS5</accession>
<keyword evidence="3" id="KW-1185">Reference proteome</keyword>
<keyword evidence="1" id="KW-0812">Transmembrane</keyword>
<sequence length="122" mass="13829">MLHLLGSYVELVYSLLPMKFVLGLLVACPTVLIKPCHVWSGSCGWSDLGESQYFPAFCVRCFLMCGPWSPCQVSLGFYDWLLDMTLNRHFSVIGILNCHIQDVLFLAWSIYFLVGDLMLLTV</sequence>
<comment type="caution">
    <text evidence="2">The sequence shown here is derived from an EMBL/GenBank/DDBJ whole genome shotgun (WGS) entry which is preliminary data.</text>
</comment>
<keyword evidence="1" id="KW-1133">Transmembrane helix</keyword>
<proteinExistence type="predicted"/>
<evidence type="ECO:0000313" key="3">
    <source>
        <dbReference type="Proteomes" id="UP001164929"/>
    </source>
</evidence>
<gene>
    <name evidence="2" type="ORF">NC653_034083</name>
</gene>